<dbReference type="EMBL" id="BOMN01000102">
    <property type="protein sequence ID" value="GIE24112.1"/>
    <property type="molecule type" value="Genomic_DNA"/>
</dbReference>
<organism evidence="2 3">
    <name type="scientific">Winogradskya humida</name>
    <dbReference type="NCBI Taxonomy" id="113566"/>
    <lineage>
        <taxon>Bacteria</taxon>
        <taxon>Bacillati</taxon>
        <taxon>Actinomycetota</taxon>
        <taxon>Actinomycetes</taxon>
        <taxon>Micromonosporales</taxon>
        <taxon>Micromonosporaceae</taxon>
        <taxon>Winogradskya</taxon>
    </lineage>
</organism>
<accession>A0ABQ4A190</accession>
<sequence>MPASAGSSSAAQPGPCHFNELHRGVEGISHRILTLTPLVESFLVAVTPLTDWALGTAGLSAPAAPGIRPTTPDHRSAG</sequence>
<evidence type="ECO:0000313" key="2">
    <source>
        <dbReference type="EMBL" id="GIE24112.1"/>
    </source>
</evidence>
<evidence type="ECO:0000256" key="1">
    <source>
        <dbReference type="SAM" id="MobiDB-lite"/>
    </source>
</evidence>
<evidence type="ECO:0000313" key="3">
    <source>
        <dbReference type="Proteomes" id="UP000603200"/>
    </source>
</evidence>
<reference evidence="2 3" key="1">
    <citation type="submission" date="2021-01" db="EMBL/GenBank/DDBJ databases">
        <title>Whole genome shotgun sequence of Actinoplanes humidus NBRC 14915.</title>
        <authorList>
            <person name="Komaki H."/>
            <person name="Tamura T."/>
        </authorList>
    </citation>
    <scope>NUCLEOTIDE SEQUENCE [LARGE SCALE GENOMIC DNA]</scope>
    <source>
        <strain evidence="2 3">NBRC 14915</strain>
    </source>
</reference>
<proteinExistence type="predicted"/>
<dbReference type="Proteomes" id="UP000603200">
    <property type="component" value="Unassembled WGS sequence"/>
</dbReference>
<feature type="region of interest" description="Disordered" evidence="1">
    <location>
        <begin position="58"/>
        <end position="78"/>
    </location>
</feature>
<comment type="caution">
    <text evidence="2">The sequence shown here is derived from an EMBL/GenBank/DDBJ whole genome shotgun (WGS) entry which is preliminary data.</text>
</comment>
<gene>
    <name evidence="2" type="ORF">Ahu01nite_072140</name>
</gene>
<protein>
    <submittedName>
        <fullName evidence="2">Uncharacterized protein</fullName>
    </submittedName>
</protein>
<name>A0ABQ4A190_9ACTN</name>
<keyword evidence="3" id="KW-1185">Reference proteome</keyword>